<comment type="caution">
    <text evidence="6">The sequence shown here is derived from an EMBL/GenBank/DDBJ whole genome shotgun (WGS) entry which is preliminary data.</text>
</comment>
<gene>
    <name evidence="6" type="ORF">CLV37_108285</name>
</gene>
<dbReference type="EMBL" id="PVZF01000008">
    <property type="protein sequence ID" value="PRY13614.1"/>
    <property type="molecule type" value="Genomic_DNA"/>
</dbReference>
<evidence type="ECO:0000256" key="3">
    <source>
        <dbReference type="ARBA" id="ARBA00022729"/>
    </source>
</evidence>
<reference evidence="6 7" key="1">
    <citation type="submission" date="2018-03" db="EMBL/GenBank/DDBJ databases">
        <title>Genomic Encyclopedia of Archaeal and Bacterial Type Strains, Phase II (KMG-II): from individual species to whole genera.</title>
        <authorList>
            <person name="Goeker M."/>
        </authorList>
    </citation>
    <scope>NUCLEOTIDE SEQUENCE [LARGE SCALE GENOMIC DNA]</scope>
    <source>
        <strain evidence="6 7">DSM 19711</strain>
    </source>
</reference>
<dbReference type="Pfam" id="PF13416">
    <property type="entry name" value="SBP_bac_8"/>
    <property type="match status" value="1"/>
</dbReference>
<evidence type="ECO:0000313" key="6">
    <source>
        <dbReference type="EMBL" id="PRY13614.1"/>
    </source>
</evidence>
<keyword evidence="3 5" id="KW-0732">Signal</keyword>
<evidence type="ECO:0000256" key="1">
    <source>
        <dbReference type="ARBA" id="ARBA00004418"/>
    </source>
</evidence>
<evidence type="ECO:0000256" key="4">
    <source>
        <dbReference type="ARBA" id="ARBA00022764"/>
    </source>
</evidence>
<dbReference type="InterPro" id="IPR001188">
    <property type="entry name" value="Sperm_putr-bd"/>
</dbReference>
<dbReference type="PANTHER" id="PTHR30222:SF17">
    <property type="entry name" value="SPERMIDINE_PUTRESCINE-BINDING PERIPLASMIC PROTEIN"/>
    <property type="match status" value="1"/>
</dbReference>
<dbReference type="RefSeq" id="WP_170127323.1">
    <property type="nucleotide sequence ID" value="NZ_PVZF01000008.1"/>
</dbReference>
<dbReference type="AlphaFoldDB" id="A0A2T0R262"/>
<dbReference type="Gene3D" id="3.40.190.10">
    <property type="entry name" value="Periplasmic binding protein-like II"/>
    <property type="match status" value="2"/>
</dbReference>
<dbReference type="GO" id="GO:0015846">
    <property type="term" value="P:polyamine transport"/>
    <property type="evidence" value="ECO:0007669"/>
    <property type="project" value="InterPro"/>
</dbReference>
<evidence type="ECO:0000313" key="7">
    <source>
        <dbReference type="Proteomes" id="UP000238083"/>
    </source>
</evidence>
<evidence type="ECO:0000256" key="2">
    <source>
        <dbReference type="ARBA" id="ARBA00022448"/>
    </source>
</evidence>
<dbReference type="PRINTS" id="PR00909">
    <property type="entry name" value="SPERMDNBNDNG"/>
</dbReference>
<keyword evidence="7" id="KW-1185">Reference proteome</keyword>
<protein>
    <submittedName>
        <fullName evidence="6">Spermidine/putrescine transport system substrate-binding protein</fullName>
    </submittedName>
</protein>
<dbReference type="PANTHER" id="PTHR30222">
    <property type="entry name" value="SPERMIDINE/PUTRESCINE-BINDING PERIPLASMIC PROTEIN"/>
    <property type="match status" value="1"/>
</dbReference>
<keyword evidence="2" id="KW-0813">Transport</keyword>
<dbReference type="Proteomes" id="UP000238083">
    <property type="component" value="Unassembled WGS sequence"/>
</dbReference>
<keyword evidence="4" id="KW-0574">Periplasm</keyword>
<accession>A0A2T0R262</accession>
<feature type="chain" id="PRO_5039180423" evidence="5">
    <location>
        <begin position="30"/>
        <end position="376"/>
    </location>
</feature>
<dbReference type="SUPFAM" id="SSF53850">
    <property type="entry name" value="Periplasmic binding protein-like II"/>
    <property type="match status" value="1"/>
</dbReference>
<evidence type="ECO:0000256" key="5">
    <source>
        <dbReference type="SAM" id="SignalP"/>
    </source>
</evidence>
<sequence length="376" mass="39712">MTNPLTQTTMSRASMLRLMAGSAATLAGAGALSSCSLDSSSGTSAQTKTLTVAIWKGYGADLPWVAEDFKAKTGATLKFQYIDSSANQLQLVAKADGAIDVALPNIQYVGAGIEQGIFHELDTSRLTNYSDIYPEFAQRAEIRQGDALYAIPWTWGSTGLFYNSKEVVPAADSLAVLWDPAYKGRTALIDDANVLVPITAMHLGQDPQKPDMATVTPALKALKDNAKLTYSSTDDLAKAVSSGSAVVGIGNSDGIGGLIASGEPGAADLVYVVAKEGAVGWIDNWAVAAKTKNLDLAYEWLNYMTGSDFLEKWAETPEDASPAPANEAVAGSLDADTLKRLQAQPDKISELALQLPQPDAVLQSWTDAWTQVKAGS</sequence>
<proteinExistence type="predicted"/>
<comment type="subcellular location">
    <subcellularLocation>
        <location evidence="1">Periplasm</location>
    </subcellularLocation>
</comment>
<dbReference type="GO" id="GO:0019808">
    <property type="term" value="F:polyamine binding"/>
    <property type="evidence" value="ECO:0007669"/>
    <property type="project" value="InterPro"/>
</dbReference>
<feature type="signal peptide" evidence="5">
    <location>
        <begin position="1"/>
        <end position="29"/>
    </location>
</feature>
<name>A0A2T0R262_9ACTN</name>
<dbReference type="InterPro" id="IPR006059">
    <property type="entry name" value="SBP"/>
</dbReference>
<dbReference type="GO" id="GO:0042597">
    <property type="term" value="C:periplasmic space"/>
    <property type="evidence" value="ECO:0007669"/>
    <property type="project" value="UniProtKB-SubCell"/>
</dbReference>
<organism evidence="6 7">
    <name type="scientific">Kineococcus rhizosphaerae</name>
    <dbReference type="NCBI Taxonomy" id="559628"/>
    <lineage>
        <taxon>Bacteria</taxon>
        <taxon>Bacillati</taxon>
        <taxon>Actinomycetota</taxon>
        <taxon>Actinomycetes</taxon>
        <taxon>Kineosporiales</taxon>
        <taxon>Kineosporiaceae</taxon>
        <taxon>Kineococcus</taxon>
    </lineage>
</organism>